<gene>
    <name evidence="1" type="ORF">PAXRUDRAFT_170652</name>
</gene>
<evidence type="ECO:0000313" key="1">
    <source>
        <dbReference type="EMBL" id="KIK76198.1"/>
    </source>
</evidence>
<dbReference type="STRING" id="930991.A0A0D0CLN4"/>
<reference evidence="2" key="2">
    <citation type="submission" date="2015-01" db="EMBL/GenBank/DDBJ databases">
        <title>Evolutionary Origins and Diversification of the Mycorrhizal Mutualists.</title>
        <authorList>
            <consortium name="DOE Joint Genome Institute"/>
            <consortium name="Mycorrhizal Genomics Consortium"/>
            <person name="Kohler A."/>
            <person name="Kuo A."/>
            <person name="Nagy L.G."/>
            <person name="Floudas D."/>
            <person name="Copeland A."/>
            <person name="Barry K.W."/>
            <person name="Cichocki N."/>
            <person name="Veneault-Fourrey C."/>
            <person name="LaButti K."/>
            <person name="Lindquist E.A."/>
            <person name="Lipzen A."/>
            <person name="Lundell T."/>
            <person name="Morin E."/>
            <person name="Murat C."/>
            <person name="Riley R."/>
            <person name="Ohm R."/>
            <person name="Sun H."/>
            <person name="Tunlid A."/>
            <person name="Henrissat B."/>
            <person name="Grigoriev I.V."/>
            <person name="Hibbett D.S."/>
            <person name="Martin F."/>
        </authorList>
    </citation>
    <scope>NUCLEOTIDE SEQUENCE [LARGE SCALE GENOMIC DNA]</scope>
    <source>
        <strain evidence="2">Ve08.2h10</strain>
    </source>
</reference>
<dbReference type="AlphaFoldDB" id="A0A0D0CLN4"/>
<dbReference type="OrthoDB" id="10261556at2759"/>
<organism evidence="1 2">
    <name type="scientific">Paxillus rubicundulus Ve08.2h10</name>
    <dbReference type="NCBI Taxonomy" id="930991"/>
    <lineage>
        <taxon>Eukaryota</taxon>
        <taxon>Fungi</taxon>
        <taxon>Dikarya</taxon>
        <taxon>Basidiomycota</taxon>
        <taxon>Agaricomycotina</taxon>
        <taxon>Agaricomycetes</taxon>
        <taxon>Agaricomycetidae</taxon>
        <taxon>Boletales</taxon>
        <taxon>Paxilineae</taxon>
        <taxon>Paxillaceae</taxon>
        <taxon>Paxillus</taxon>
    </lineage>
</organism>
<accession>A0A0D0CLN4</accession>
<proteinExistence type="predicted"/>
<evidence type="ECO:0000313" key="2">
    <source>
        <dbReference type="Proteomes" id="UP000054538"/>
    </source>
</evidence>
<reference evidence="1 2" key="1">
    <citation type="submission" date="2014-04" db="EMBL/GenBank/DDBJ databases">
        <authorList>
            <consortium name="DOE Joint Genome Institute"/>
            <person name="Kuo A."/>
            <person name="Kohler A."/>
            <person name="Jargeat P."/>
            <person name="Nagy L.G."/>
            <person name="Floudas D."/>
            <person name="Copeland A."/>
            <person name="Barry K.W."/>
            <person name="Cichocki N."/>
            <person name="Veneault-Fourrey C."/>
            <person name="LaButti K."/>
            <person name="Lindquist E.A."/>
            <person name="Lipzen A."/>
            <person name="Lundell T."/>
            <person name="Morin E."/>
            <person name="Murat C."/>
            <person name="Sun H."/>
            <person name="Tunlid A."/>
            <person name="Henrissat B."/>
            <person name="Grigoriev I.V."/>
            <person name="Hibbett D.S."/>
            <person name="Martin F."/>
            <person name="Nordberg H.P."/>
            <person name="Cantor M.N."/>
            <person name="Hua S.X."/>
        </authorList>
    </citation>
    <scope>NUCLEOTIDE SEQUENCE [LARGE SCALE GENOMIC DNA]</scope>
    <source>
        <strain evidence="1 2">Ve08.2h10</strain>
    </source>
</reference>
<dbReference type="HOGENOM" id="CLU_3093051_0_0_1"/>
<dbReference type="InParanoid" id="A0A0D0CLN4"/>
<dbReference type="EMBL" id="KN827618">
    <property type="protein sequence ID" value="KIK76198.1"/>
    <property type="molecule type" value="Genomic_DNA"/>
</dbReference>
<keyword evidence="2" id="KW-1185">Reference proteome</keyword>
<sequence length="52" mass="5540">DFDTLCTVDTRMGKMQGFGMPLLFQPDGVQIVVMPLNLLGKKSVASLGKAGI</sequence>
<name>A0A0D0CLN4_9AGAM</name>
<protein>
    <submittedName>
        <fullName evidence="1">Unplaced genomic scaffold scaffold_2796, whole genome shotgun sequence</fullName>
    </submittedName>
</protein>
<feature type="non-terminal residue" evidence="1">
    <location>
        <position position="1"/>
    </location>
</feature>
<dbReference type="Proteomes" id="UP000054538">
    <property type="component" value="Unassembled WGS sequence"/>
</dbReference>